<feature type="region of interest" description="Disordered" evidence="2">
    <location>
        <begin position="216"/>
        <end position="250"/>
    </location>
</feature>
<feature type="compositionally biased region" description="Low complexity" evidence="2">
    <location>
        <begin position="1108"/>
        <end position="1120"/>
    </location>
</feature>
<proteinExistence type="predicted"/>
<feature type="compositionally biased region" description="Low complexity" evidence="2">
    <location>
        <begin position="57"/>
        <end position="72"/>
    </location>
</feature>
<evidence type="ECO:0000313" key="4">
    <source>
        <dbReference type="EMBL" id="OMP88153.1"/>
    </source>
</evidence>
<dbReference type="Gene3D" id="1.10.472.80">
    <property type="entry name" value="Ypt/Rab-GAP domain of gyp1p, domain 3"/>
    <property type="match status" value="1"/>
</dbReference>
<dbReference type="InterPro" id="IPR035969">
    <property type="entry name" value="Rab-GAP_TBC_sf"/>
</dbReference>
<evidence type="ECO:0000313" key="5">
    <source>
        <dbReference type="Proteomes" id="UP000190776"/>
    </source>
</evidence>
<dbReference type="Proteomes" id="UP000190776">
    <property type="component" value="Unassembled WGS sequence"/>
</dbReference>
<dbReference type="GO" id="GO:0005096">
    <property type="term" value="F:GTPase activator activity"/>
    <property type="evidence" value="ECO:0007669"/>
    <property type="project" value="TreeGrafter"/>
</dbReference>
<dbReference type="GO" id="GO:0031267">
    <property type="term" value="F:small GTPase binding"/>
    <property type="evidence" value="ECO:0007669"/>
    <property type="project" value="TreeGrafter"/>
</dbReference>
<dbReference type="PROSITE" id="PS50086">
    <property type="entry name" value="TBC_RABGAP"/>
    <property type="match status" value="1"/>
</dbReference>
<feature type="compositionally biased region" description="Low complexity" evidence="2">
    <location>
        <begin position="1060"/>
        <end position="1076"/>
    </location>
</feature>
<dbReference type="PANTHER" id="PTHR47219">
    <property type="entry name" value="RAB GTPASE-ACTIVATING PROTEIN 1-LIKE"/>
    <property type="match status" value="1"/>
</dbReference>
<dbReference type="SMART" id="SM00164">
    <property type="entry name" value="TBC"/>
    <property type="match status" value="1"/>
</dbReference>
<accession>A0A1S8BLQ4</accession>
<dbReference type="SUPFAM" id="SSF47923">
    <property type="entry name" value="Ypt/Rab-GAP domain of gyp1p"/>
    <property type="match status" value="2"/>
</dbReference>
<evidence type="ECO:0000256" key="1">
    <source>
        <dbReference type="SAM" id="Coils"/>
    </source>
</evidence>
<feature type="region of interest" description="Disordered" evidence="2">
    <location>
        <begin position="314"/>
        <end position="360"/>
    </location>
</feature>
<dbReference type="STRING" id="420778.A0A1S8BLQ4"/>
<dbReference type="Gene3D" id="1.10.8.270">
    <property type="entry name" value="putative rabgap domain of human tbc1 domain family member 14 like domains"/>
    <property type="match status" value="1"/>
</dbReference>
<evidence type="ECO:0000259" key="3">
    <source>
        <dbReference type="PROSITE" id="PS50086"/>
    </source>
</evidence>
<feature type="domain" description="Rab-GAP TBC" evidence="3">
    <location>
        <begin position="777"/>
        <end position="964"/>
    </location>
</feature>
<feature type="compositionally biased region" description="Basic and acidic residues" evidence="2">
    <location>
        <begin position="1121"/>
        <end position="1138"/>
    </location>
</feature>
<dbReference type="PANTHER" id="PTHR47219:SF20">
    <property type="entry name" value="TBC1 DOMAIN FAMILY MEMBER 2B"/>
    <property type="match status" value="1"/>
</dbReference>
<reference evidence="4 5" key="1">
    <citation type="submission" date="2017-01" db="EMBL/GenBank/DDBJ databases">
        <title>Draft genome sequence of Diplodia seriata F98.1, a fungal species involved in grapevine trunk diseases.</title>
        <authorList>
            <person name="Robert-Siegwald G."/>
            <person name="Vallet J."/>
            <person name="Abou-Mansour E."/>
            <person name="Xu J."/>
            <person name="Rey P."/>
            <person name="Bertsch C."/>
            <person name="Rego C."/>
            <person name="Larignon P."/>
            <person name="Fontaine F."/>
            <person name="Lebrun M.-H."/>
        </authorList>
    </citation>
    <scope>NUCLEOTIDE SEQUENCE [LARGE SCALE GENOMIC DNA]</scope>
    <source>
        <strain evidence="4 5">F98.1</strain>
    </source>
</reference>
<comment type="caution">
    <text evidence="4">The sequence shown here is derived from an EMBL/GenBank/DDBJ whole genome shotgun (WGS) entry which is preliminary data.</text>
</comment>
<gene>
    <name evidence="4" type="ORF">BK809_0002910</name>
</gene>
<feature type="compositionally biased region" description="Basic and acidic residues" evidence="2">
    <location>
        <begin position="1039"/>
        <end position="1059"/>
    </location>
</feature>
<feature type="region of interest" description="Disordered" evidence="2">
    <location>
        <begin position="1039"/>
        <end position="1153"/>
    </location>
</feature>
<dbReference type="EMBL" id="MSZU01000075">
    <property type="protein sequence ID" value="OMP88153.1"/>
    <property type="molecule type" value="Genomic_DNA"/>
</dbReference>
<dbReference type="FunFam" id="1.10.8.270:FF:000026">
    <property type="entry name" value="TBC (Tre-2/Bub2/Cdc16) domain family"/>
    <property type="match status" value="1"/>
</dbReference>
<feature type="compositionally biased region" description="Low complexity" evidence="2">
    <location>
        <begin position="12"/>
        <end position="31"/>
    </location>
</feature>
<dbReference type="FunFam" id="1.10.472.80:FF:000046">
    <property type="entry name" value="TBC domain-containing protein"/>
    <property type="match status" value="1"/>
</dbReference>
<keyword evidence="1" id="KW-0175">Coiled coil</keyword>
<dbReference type="InterPro" id="IPR000195">
    <property type="entry name" value="Rab-GAP-TBC_dom"/>
</dbReference>
<organism evidence="4 5">
    <name type="scientific">Diplodia seriata</name>
    <dbReference type="NCBI Taxonomy" id="420778"/>
    <lineage>
        <taxon>Eukaryota</taxon>
        <taxon>Fungi</taxon>
        <taxon>Dikarya</taxon>
        <taxon>Ascomycota</taxon>
        <taxon>Pezizomycotina</taxon>
        <taxon>Dothideomycetes</taxon>
        <taxon>Dothideomycetes incertae sedis</taxon>
        <taxon>Botryosphaeriales</taxon>
        <taxon>Botryosphaeriaceae</taxon>
        <taxon>Diplodia</taxon>
    </lineage>
</organism>
<dbReference type="InterPro" id="IPR050302">
    <property type="entry name" value="Rab_GAP_TBC_domain"/>
</dbReference>
<dbReference type="OrthoDB" id="294251at2759"/>
<feature type="coiled-coil region" evidence="1">
    <location>
        <begin position="166"/>
        <end position="200"/>
    </location>
</feature>
<dbReference type="Pfam" id="PF00566">
    <property type="entry name" value="RabGAP-TBC"/>
    <property type="match status" value="1"/>
</dbReference>
<dbReference type="AlphaFoldDB" id="A0A1S8BLQ4"/>
<name>A0A1S8BLQ4_9PEZI</name>
<feature type="region of interest" description="Disordered" evidence="2">
    <location>
        <begin position="123"/>
        <end position="150"/>
    </location>
</feature>
<sequence>MEPGNDAHARRASSTHSASSSSRKSASGATARRTKPRKTASHASLARSVAPTPSDKSLTSFPSLSPSPESSPIAARFSGTLLSQPHSPLPPQDDAGLPDPPTVRKSSKPVQSIVGSLLATLPSSDDRSALFDDTPQDVRSVPGNLHHASDDQIERMLARSGPVSVVKQLAQDLAQRDAQITALRRKAEERERILRKMLQECEVSNLDIDERLKLLERGPTPNGAGDAGDRGRKAKRQSLVDVDSVHPEDPIDKHLARAMSDENDGDRELMQEDDASLTAFPALSDDHSVNSADLATTKSSKTWKSYIWTGSLANKRRSQTPSVTSAYDEDIQTRSRASSGAQRKRLSSDMFAPPPQGVSKAVDHLKRLESGDEASSVSSRKSSGSVASWALRLVAGNNQSTRENDKVGNLRGRASANGTDLERSQRAASMDSSKTDPKAKTKARGARTSLGPTGTIKKNVQPDVLRNTSSLPSSSPPINRSVSNIGPVEMDMILPEETRPPTLMPHNYYGRDSEFLTDSFGFIYDQRRKKRQAQAAAAALQKGKQHAKSESLGTARAMLTSRNSDEEIPAEQLEEAFTLPRSESVLSQTDDIQSATKRSWQDYLKIATFPTELLSHTPVAAPMTTVDIEETPRAPQVTVQNNASFPAVRSNPEPALSVESGAAEISQPAISGPASPISGDFSSPQPDPVKALLDQLTDLHDSLQRDKQVRWHEFLRKVRAERKREGDAVAASEGRGKNTMPETLLTDGEIIGTAGLGNKGKIGRAKWKEFKNLVLGGIPVSYRAKIWAECSGAAAMRIPGYYEDLVANGTDDPVVVSQIQMDIHRTLTDNIFFRRGPGVQKLNEVLIAYARRNHAVGYCQGMNLITACLLLIMPTAEDAFWMLATMIETILPESYYDHSLLASRADQIVLRQYVAELLPKLSAHFDELSIELEALTFQWFLSVFTDCLSAEALYRVWDVVLCMHDGSTFLFQVALALLKLNEKALIECDNPGAVYHYINQQMTNHAISIDGLIQASEALKNVVRRKDVEDRRTKAIEHEREVTRQREELRAERLNKLKEGPTAAESGGESSSSYGSAPPPPQLVVQSATNEYPDDDVVANLSPPEPTTPTTMTSSVSYSSSRDDEEQHVHPLPEELERSLTPMPIDEEVMWRA</sequence>
<evidence type="ECO:0000256" key="2">
    <source>
        <dbReference type="SAM" id="MobiDB-lite"/>
    </source>
</evidence>
<feature type="region of interest" description="Disordered" evidence="2">
    <location>
        <begin position="400"/>
        <end position="458"/>
    </location>
</feature>
<feature type="region of interest" description="Disordered" evidence="2">
    <location>
        <begin position="646"/>
        <end position="687"/>
    </location>
</feature>
<feature type="region of interest" description="Disordered" evidence="2">
    <location>
        <begin position="1"/>
        <end position="111"/>
    </location>
</feature>
<protein>
    <submittedName>
        <fullName evidence="4">TBC domain-containing protein C4G8.04</fullName>
    </submittedName>
</protein>